<dbReference type="Gene3D" id="3.30.40.10">
    <property type="entry name" value="Zinc/RING finger domain, C3HC4 (zinc finger)"/>
    <property type="match status" value="1"/>
</dbReference>
<evidence type="ECO:0000256" key="5">
    <source>
        <dbReference type="ARBA" id="ARBA00022833"/>
    </source>
</evidence>
<proteinExistence type="inferred from homology"/>
<evidence type="ECO:0000256" key="3">
    <source>
        <dbReference type="ARBA" id="ARBA00022692"/>
    </source>
</evidence>
<keyword evidence="2" id="KW-0808">Transferase</keyword>
<sequence length="181" mass="20357">DTHCLLIMGGRVMVEVGMANLYAVGLSQTGINPYMAENRMVVVMVSLCAVISLLGFLSILPWNYIWRSHERYMVARLANTGLKKKAVAALPSIIYSKMRSDPNIVAECPICLAEFMEGEMVRTLPQCRHCFHMECVDKWLLSHCSCPTCRNSLLKRVTCQEQSHMSSPRAEEGWDTDIVSV</sequence>
<feature type="domain" description="RING-type" evidence="11">
    <location>
        <begin position="108"/>
        <end position="150"/>
    </location>
</feature>
<keyword evidence="4" id="KW-0479">Metal-binding</keyword>
<dbReference type="PANTHER" id="PTHR46905:SF7">
    <property type="entry name" value="RING-H2 FINGER PROTEIN ATL78"/>
    <property type="match status" value="1"/>
</dbReference>
<dbReference type="GO" id="GO:0016567">
    <property type="term" value="P:protein ubiquitination"/>
    <property type="evidence" value="ECO:0007669"/>
    <property type="project" value="InterPro"/>
</dbReference>
<dbReference type="Proteomes" id="UP000824469">
    <property type="component" value="Unassembled WGS sequence"/>
</dbReference>
<evidence type="ECO:0000256" key="6">
    <source>
        <dbReference type="ARBA" id="ARBA00022989"/>
    </source>
</evidence>
<dbReference type="SMART" id="SM00184">
    <property type="entry name" value="RING"/>
    <property type="match status" value="1"/>
</dbReference>
<evidence type="ECO:0000256" key="1">
    <source>
        <dbReference type="ARBA" id="ARBA00004167"/>
    </source>
</evidence>
<accession>A0AA38G575</accession>
<gene>
    <name evidence="12" type="ORF">KI387_024959</name>
</gene>
<dbReference type="EMBL" id="JAHRHJ020000005">
    <property type="protein sequence ID" value="KAH9316332.1"/>
    <property type="molecule type" value="Genomic_DNA"/>
</dbReference>
<dbReference type="InterPro" id="IPR013083">
    <property type="entry name" value="Znf_RING/FYVE/PHD"/>
</dbReference>
<name>A0AA38G575_TAXCH</name>
<keyword evidence="5" id="KW-0862">Zinc</keyword>
<comment type="caution">
    <text evidence="12">The sequence shown here is derived from an EMBL/GenBank/DDBJ whole genome shotgun (WGS) entry which is preliminary data.</text>
</comment>
<dbReference type="InterPro" id="IPR001841">
    <property type="entry name" value="Znf_RING"/>
</dbReference>
<evidence type="ECO:0000256" key="9">
    <source>
        <dbReference type="PROSITE-ProRule" id="PRU00175"/>
    </source>
</evidence>
<dbReference type="SUPFAM" id="SSF57850">
    <property type="entry name" value="RING/U-box"/>
    <property type="match status" value="1"/>
</dbReference>
<keyword evidence="3 10" id="KW-0812">Transmembrane</keyword>
<comment type="similarity">
    <text evidence="8">Belongs to the RING-type zinc finger family. ATL subfamily.</text>
</comment>
<dbReference type="Pfam" id="PF13639">
    <property type="entry name" value="zf-RING_2"/>
    <property type="match status" value="1"/>
</dbReference>
<keyword evidence="13" id="KW-1185">Reference proteome</keyword>
<keyword evidence="9" id="KW-0863">Zinc-finger</keyword>
<dbReference type="GO" id="GO:0016020">
    <property type="term" value="C:membrane"/>
    <property type="evidence" value="ECO:0007669"/>
    <property type="project" value="UniProtKB-SubCell"/>
</dbReference>
<evidence type="ECO:0000256" key="4">
    <source>
        <dbReference type="ARBA" id="ARBA00022723"/>
    </source>
</evidence>
<reference evidence="12 13" key="1">
    <citation type="journal article" date="2021" name="Nat. Plants">
        <title>The Taxus genome provides insights into paclitaxel biosynthesis.</title>
        <authorList>
            <person name="Xiong X."/>
            <person name="Gou J."/>
            <person name="Liao Q."/>
            <person name="Li Y."/>
            <person name="Zhou Q."/>
            <person name="Bi G."/>
            <person name="Li C."/>
            <person name="Du R."/>
            <person name="Wang X."/>
            <person name="Sun T."/>
            <person name="Guo L."/>
            <person name="Liang H."/>
            <person name="Lu P."/>
            <person name="Wu Y."/>
            <person name="Zhang Z."/>
            <person name="Ro D.K."/>
            <person name="Shang Y."/>
            <person name="Huang S."/>
            <person name="Yan J."/>
        </authorList>
    </citation>
    <scope>NUCLEOTIDE SEQUENCE [LARGE SCALE GENOMIC DNA]</scope>
    <source>
        <strain evidence="12">Ta-2019</strain>
    </source>
</reference>
<dbReference type="PROSITE" id="PS50089">
    <property type="entry name" value="ZF_RING_2"/>
    <property type="match status" value="1"/>
</dbReference>
<evidence type="ECO:0000256" key="2">
    <source>
        <dbReference type="ARBA" id="ARBA00022679"/>
    </source>
</evidence>
<feature type="transmembrane region" description="Helical" evidence="10">
    <location>
        <begin position="41"/>
        <end position="66"/>
    </location>
</feature>
<organism evidence="12 13">
    <name type="scientific">Taxus chinensis</name>
    <name type="common">Chinese yew</name>
    <name type="synonym">Taxus wallichiana var. chinensis</name>
    <dbReference type="NCBI Taxonomy" id="29808"/>
    <lineage>
        <taxon>Eukaryota</taxon>
        <taxon>Viridiplantae</taxon>
        <taxon>Streptophyta</taxon>
        <taxon>Embryophyta</taxon>
        <taxon>Tracheophyta</taxon>
        <taxon>Spermatophyta</taxon>
        <taxon>Pinopsida</taxon>
        <taxon>Pinidae</taxon>
        <taxon>Conifers II</taxon>
        <taxon>Cupressales</taxon>
        <taxon>Taxaceae</taxon>
        <taxon>Taxus</taxon>
    </lineage>
</organism>
<comment type="subcellular location">
    <subcellularLocation>
        <location evidence="1">Membrane</location>
        <topology evidence="1">Single-pass membrane protein</topology>
    </subcellularLocation>
</comment>
<keyword evidence="7 10" id="KW-0472">Membrane</keyword>
<evidence type="ECO:0000256" key="8">
    <source>
        <dbReference type="ARBA" id="ARBA00024209"/>
    </source>
</evidence>
<evidence type="ECO:0000256" key="10">
    <source>
        <dbReference type="SAM" id="Phobius"/>
    </source>
</evidence>
<dbReference type="CDD" id="cd16461">
    <property type="entry name" value="RING-H2_EL5-like"/>
    <property type="match status" value="1"/>
</dbReference>
<dbReference type="AlphaFoldDB" id="A0AA38G575"/>
<dbReference type="GO" id="GO:0016740">
    <property type="term" value="F:transferase activity"/>
    <property type="evidence" value="ECO:0007669"/>
    <property type="project" value="UniProtKB-KW"/>
</dbReference>
<feature type="non-terminal residue" evidence="12">
    <location>
        <position position="1"/>
    </location>
</feature>
<dbReference type="InterPro" id="IPR044602">
    <property type="entry name" value="ATL10/ATL72-79-like"/>
</dbReference>
<evidence type="ECO:0000259" key="11">
    <source>
        <dbReference type="PROSITE" id="PS50089"/>
    </source>
</evidence>
<evidence type="ECO:0000256" key="7">
    <source>
        <dbReference type="ARBA" id="ARBA00023136"/>
    </source>
</evidence>
<evidence type="ECO:0000313" key="13">
    <source>
        <dbReference type="Proteomes" id="UP000824469"/>
    </source>
</evidence>
<dbReference type="GO" id="GO:0008270">
    <property type="term" value="F:zinc ion binding"/>
    <property type="evidence" value="ECO:0007669"/>
    <property type="project" value="UniProtKB-KW"/>
</dbReference>
<dbReference type="PANTHER" id="PTHR46905">
    <property type="entry name" value="RING-H2 FINGER PROTEIN ATL78"/>
    <property type="match status" value="1"/>
</dbReference>
<evidence type="ECO:0000313" key="12">
    <source>
        <dbReference type="EMBL" id="KAH9316332.1"/>
    </source>
</evidence>
<dbReference type="OMA" id="LEANTHM"/>
<protein>
    <recommendedName>
        <fullName evidence="11">RING-type domain-containing protein</fullName>
    </recommendedName>
</protein>
<keyword evidence="6 10" id="KW-1133">Transmembrane helix</keyword>